<gene>
    <name evidence="1" type="ORF">Tcan_08945</name>
</gene>
<organism evidence="1 2">
    <name type="scientific">Toxocara canis</name>
    <name type="common">Canine roundworm</name>
    <dbReference type="NCBI Taxonomy" id="6265"/>
    <lineage>
        <taxon>Eukaryota</taxon>
        <taxon>Metazoa</taxon>
        <taxon>Ecdysozoa</taxon>
        <taxon>Nematoda</taxon>
        <taxon>Chromadorea</taxon>
        <taxon>Rhabditida</taxon>
        <taxon>Spirurina</taxon>
        <taxon>Ascaridomorpha</taxon>
        <taxon>Ascaridoidea</taxon>
        <taxon>Toxocaridae</taxon>
        <taxon>Toxocara</taxon>
    </lineage>
</organism>
<protein>
    <submittedName>
        <fullName evidence="1">Uncharacterized protein</fullName>
    </submittedName>
</protein>
<keyword evidence="2" id="KW-1185">Reference proteome</keyword>
<dbReference type="Proteomes" id="UP000031036">
    <property type="component" value="Unassembled WGS sequence"/>
</dbReference>
<dbReference type="EMBL" id="JPKZ01000424">
    <property type="protein sequence ID" value="KHN87485.1"/>
    <property type="molecule type" value="Genomic_DNA"/>
</dbReference>
<name>A0A0B2W2R4_TOXCA</name>
<reference evidence="1 2" key="1">
    <citation type="submission" date="2014-11" db="EMBL/GenBank/DDBJ databases">
        <title>Genetic blueprint of the zoonotic pathogen Toxocara canis.</title>
        <authorList>
            <person name="Zhu X.-Q."/>
            <person name="Korhonen P.K."/>
            <person name="Cai H."/>
            <person name="Young N.D."/>
            <person name="Nejsum P."/>
            <person name="von Samson-Himmelstjerna G."/>
            <person name="Boag P.R."/>
            <person name="Tan P."/>
            <person name="Li Q."/>
            <person name="Min J."/>
            <person name="Yang Y."/>
            <person name="Wang X."/>
            <person name="Fang X."/>
            <person name="Hall R.S."/>
            <person name="Hofmann A."/>
            <person name="Sternberg P.W."/>
            <person name="Jex A.R."/>
            <person name="Gasser R.B."/>
        </authorList>
    </citation>
    <scope>NUCLEOTIDE SEQUENCE [LARGE SCALE GENOMIC DNA]</scope>
    <source>
        <strain evidence="1">PN_DK_2014</strain>
    </source>
</reference>
<dbReference type="AlphaFoldDB" id="A0A0B2W2R4"/>
<sequence>MSLAQSWCGLLPCCGSRNNDKMETKRRKVASRSAGHLPSIATAANARTSKVDANLVSEEPTTVLSAVRKYKKELSTTEAVQSFLSTEADSFLALNRVFIKCARMDIVIE</sequence>
<evidence type="ECO:0000313" key="1">
    <source>
        <dbReference type="EMBL" id="KHN87485.1"/>
    </source>
</evidence>
<evidence type="ECO:0000313" key="2">
    <source>
        <dbReference type="Proteomes" id="UP000031036"/>
    </source>
</evidence>
<comment type="caution">
    <text evidence="1">The sequence shown here is derived from an EMBL/GenBank/DDBJ whole genome shotgun (WGS) entry which is preliminary data.</text>
</comment>
<proteinExistence type="predicted"/>
<accession>A0A0B2W2R4</accession>